<keyword evidence="2" id="KW-0548">Nucleotidyltransferase</keyword>
<dbReference type="InterPro" id="IPR005135">
    <property type="entry name" value="Endo/exonuclease/phosphatase"/>
</dbReference>
<keyword evidence="2" id="KW-0695">RNA-directed DNA polymerase</keyword>
<evidence type="ECO:0000259" key="1">
    <source>
        <dbReference type="Pfam" id="PF03372"/>
    </source>
</evidence>
<feature type="domain" description="Endonuclease/exonuclease/phosphatase" evidence="1">
    <location>
        <begin position="6"/>
        <end position="193"/>
    </location>
</feature>
<proteinExistence type="predicted"/>
<dbReference type="GO" id="GO:0003964">
    <property type="term" value="F:RNA-directed DNA polymerase activity"/>
    <property type="evidence" value="ECO:0007669"/>
    <property type="project" value="UniProtKB-KW"/>
</dbReference>
<evidence type="ECO:0000313" key="3">
    <source>
        <dbReference type="Proteomes" id="UP000325315"/>
    </source>
</evidence>
<dbReference type="OrthoDB" id="1729225at2759"/>
<sequence>MKAICWNCRGVGNPSTIHELKQLLVANVPDVVFLYETKIQSNCLSRISSMCRMEGCLAVSAEGKSGGLALMWRERVKVTIQNYAKYHVDSLISLDDGGVLRFTGFYGQADPNLRKQSWDMLRRVKSTVREGWIVVGDFNAILNDAEKEGGRRKPKNSMDEFSELLEELALSNNREGPDLVKERLDRFLVSEDVIEKMPFLDTKVVRQSKSDHDVVLINTIESKPGKRCGDPKPWFRYDTC</sequence>
<gene>
    <name evidence="2" type="ORF">EPI10_004390</name>
</gene>
<dbReference type="InterPro" id="IPR036691">
    <property type="entry name" value="Endo/exonu/phosph_ase_sf"/>
</dbReference>
<dbReference type="Pfam" id="PF03372">
    <property type="entry name" value="Exo_endo_phos"/>
    <property type="match status" value="1"/>
</dbReference>
<comment type="caution">
    <text evidence="2">The sequence shown here is derived from an EMBL/GenBank/DDBJ whole genome shotgun (WGS) entry which is preliminary data.</text>
</comment>
<dbReference type="Gene3D" id="3.60.10.10">
    <property type="entry name" value="Endonuclease/exonuclease/phosphatase"/>
    <property type="match status" value="1"/>
</dbReference>
<dbReference type="Proteomes" id="UP000325315">
    <property type="component" value="Unassembled WGS sequence"/>
</dbReference>
<dbReference type="PANTHER" id="PTHR35218:SF9">
    <property type="entry name" value="ENDONUCLEASE_EXONUCLEASE_PHOSPHATASE DOMAIN-CONTAINING PROTEIN"/>
    <property type="match status" value="1"/>
</dbReference>
<reference evidence="3" key="1">
    <citation type="journal article" date="2019" name="Plant Biotechnol. J.">
        <title>Genome sequencing of the Australian wild diploid species Gossypium australe highlights disease resistance and delayed gland morphogenesis.</title>
        <authorList>
            <person name="Cai Y."/>
            <person name="Cai X."/>
            <person name="Wang Q."/>
            <person name="Wang P."/>
            <person name="Zhang Y."/>
            <person name="Cai C."/>
            <person name="Xu Y."/>
            <person name="Wang K."/>
            <person name="Zhou Z."/>
            <person name="Wang C."/>
            <person name="Geng S."/>
            <person name="Li B."/>
            <person name="Dong Q."/>
            <person name="Hou Y."/>
            <person name="Wang H."/>
            <person name="Ai P."/>
            <person name="Liu Z."/>
            <person name="Yi F."/>
            <person name="Sun M."/>
            <person name="An G."/>
            <person name="Cheng J."/>
            <person name="Zhang Y."/>
            <person name="Shi Q."/>
            <person name="Xie Y."/>
            <person name="Shi X."/>
            <person name="Chang Y."/>
            <person name="Huang F."/>
            <person name="Chen Y."/>
            <person name="Hong S."/>
            <person name="Mi L."/>
            <person name="Sun Q."/>
            <person name="Zhang L."/>
            <person name="Zhou B."/>
            <person name="Peng R."/>
            <person name="Zhang X."/>
            <person name="Liu F."/>
        </authorList>
    </citation>
    <scope>NUCLEOTIDE SEQUENCE [LARGE SCALE GENOMIC DNA]</scope>
    <source>
        <strain evidence="3">cv. PA1801</strain>
    </source>
</reference>
<evidence type="ECO:0000313" key="2">
    <source>
        <dbReference type="EMBL" id="KAA3482121.1"/>
    </source>
</evidence>
<dbReference type="AlphaFoldDB" id="A0A5B6WJM9"/>
<dbReference type="PANTHER" id="PTHR35218">
    <property type="entry name" value="RNASE H DOMAIN-CONTAINING PROTEIN"/>
    <property type="match status" value="1"/>
</dbReference>
<keyword evidence="3" id="KW-1185">Reference proteome</keyword>
<name>A0A5B6WJM9_9ROSI</name>
<keyword evidence="2" id="KW-0808">Transferase</keyword>
<accession>A0A5B6WJM9</accession>
<dbReference type="SUPFAM" id="SSF56219">
    <property type="entry name" value="DNase I-like"/>
    <property type="match status" value="1"/>
</dbReference>
<organism evidence="2 3">
    <name type="scientific">Gossypium australe</name>
    <dbReference type="NCBI Taxonomy" id="47621"/>
    <lineage>
        <taxon>Eukaryota</taxon>
        <taxon>Viridiplantae</taxon>
        <taxon>Streptophyta</taxon>
        <taxon>Embryophyta</taxon>
        <taxon>Tracheophyta</taxon>
        <taxon>Spermatophyta</taxon>
        <taxon>Magnoliopsida</taxon>
        <taxon>eudicotyledons</taxon>
        <taxon>Gunneridae</taxon>
        <taxon>Pentapetalae</taxon>
        <taxon>rosids</taxon>
        <taxon>malvids</taxon>
        <taxon>Malvales</taxon>
        <taxon>Malvaceae</taxon>
        <taxon>Malvoideae</taxon>
        <taxon>Gossypium</taxon>
    </lineage>
</organism>
<dbReference type="EMBL" id="SMMG02000002">
    <property type="protein sequence ID" value="KAA3482121.1"/>
    <property type="molecule type" value="Genomic_DNA"/>
</dbReference>
<protein>
    <submittedName>
        <fullName evidence="2">Reverse transcriptase</fullName>
    </submittedName>
</protein>